<protein>
    <recommendedName>
        <fullName evidence="3">Glycoside hydrolase</fullName>
    </recommendedName>
</protein>
<dbReference type="PANTHER" id="PTHR37398:SF3">
    <property type="entry name" value="GLYCOSIDE HYDROLASE FAMILY 5 DOMAIN-CONTAINING PROTEIN"/>
    <property type="match status" value="1"/>
</dbReference>
<evidence type="ECO:0000313" key="2">
    <source>
        <dbReference type="Proteomes" id="UP001491310"/>
    </source>
</evidence>
<dbReference type="Proteomes" id="UP001491310">
    <property type="component" value="Unassembled WGS sequence"/>
</dbReference>
<dbReference type="Gene3D" id="3.20.20.80">
    <property type="entry name" value="Glycosidases"/>
    <property type="match status" value="1"/>
</dbReference>
<sequence length="288" mass="32377">MYSLLPARMRAELACKQASATFLPINKLPSAALTQVRLRRSPKKDVKVISTGDFWIGANIPWYKYGDDCGRFLPNHNKGVSSEWYETAFQKLSAAKANTARFWLFADGRSHPSFQSILVDSPTPTDRNTVIKYPGSQHPNDPASQNAFDNEFWDDFAHLLDRADHYGIGFIPVLWDFHAMDNPDNYLSKFKDHPGLKAWDIINKPEWAIDSTFNDTHRLQLVPGPNLVSKSRMQEFVVRCAAAIHTYGASKPVTVGSNSLQFSWPFDGSLPDNTGQMAASELPTRELT</sequence>
<keyword evidence="2" id="KW-1185">Reference proteome</keyword>
<reference evidence="1 2" key="1">
    <citation type="journal article" date="2024" name="Nat. Commun.">
        <title>Phylogenomics reveals the evolutionary origins of lichenization in chlorophyte algae.</title>
        <authorList>
            <person name="Puginier C."/>
            <person name="Libourel C."/>
            <person name="Otte J."/>
            <person name="Skaloud P."/>
            <person name="Haon M."/>
            <person name="Grisel S."/>
            <person name="Petersen M."/>
            <person name="Berrin J.G."/>
            <person name="Delaux P.M."/>
            <person name="Dal Grande F."/>
            <person name="Keller J."/>
        </authorList>
    </citation>
    <scope>NUCLEOTIDE SEQUENCE [LARGE SCALE GENOMIC DNA]</scope>
    <source>
        <strain evidence="1 2">SAG 216-7</strain>
    </source>
</reference>
<dbReference type="PANTHER" id="PTHR37398">
    <property type="entry name" value="ENDO-BETA-1,4-MANNANASE"/>
    <property type="match status" value="1"/>
</dbReference>
<accession>A0ABR2YGW9</accession>
<evidence type="ECO:0008006" key="3">
    <source>
        <dbReference type="Google" id="ProtNLM"/>
    </source>
</evidence>
<evidence type="ECO:0000313" key="1">
    <source>
        <dbReference type="EMBL" id="KAK9905003.1"/>
    </source>
</evidence>
<gene>
    <name evidence="1" type="ORF">WJX75_007478</name>
</gene>
<name>A0ABR2YGW9_9CHLO</name>
<dbReference type="InterPro" id="IPR017853">
    <property type="entry name" value="GH"/>
</dbReference>
<comment type="caution">
    <text evidence="1">The sequence shown here is derived from an EMBL/GenBank/DDBJ whole genome shotgun (WGS) entry which is preliminary data.</text>
</comment>
<dbReference type="EMBL" id="JALJOT010000012">
    <property type="protein sequence ID" value="KAK9905003.1"/>
    <property type="molecule type" value="Genomic_DNA"/>
</dbReference>
<organism evidence="1 2">
    <name type="scientific">Coccomyxa subellipsoidea</name>
    <dbReference type="NCBI Taxonomy" id="248742"/>
    <lineage>
        <taxon>Eukaryota</taxon>
        <taxon>Viridiplantae</taxon>
        <taxon>Chlorophyta</taxon>
        <taxon>core chlorophytes</taxon>
        <taxon>Trebouxiophyceae</taxon>
        <taxon>Trebouxiophyceae incertae sedis</taxon>
        <taxon>Coccomyxaceae</taxon>
        <taxon>Coccomyxa</taxon>
    </lineage>
</organism>
<dbReference type="SUPFAM" id="SSF51445">
    <property type="entry name" value="(Trans)glycosidases"/>
    <property type="match status" value="1"/>
</dbReference>
<proteinExistence type="predicted"/>